<reference evidence="2 3" key="2">
    <citation type="submission" date="2020-03" db="EMBL/GenBank/DDBJ databases">
        <title>Campylobacter portucalensis sp. nov., a new species of Campylobacter isolated from the reproductive tract of bulls.</title>
        <authorList>
            <person name="Silva M.F."/>
            <person name="Pereira G."/>
            <person name="Carneiro C."/>
            <person name="Hemphill A."/>
            <person name="Mateus L."/>
            <person name="Lopes-Da-Costa L."/>
            <person name="Silva E."/>
        </authorList>
    </citation>
    <scope>NUCLEOTIDE SEQUENCE [LARGE SCALE GENOMIC DNA]</scope>
    <source>
        <strain evidence="2 3">FMV-PI01</strain>
    </source>
</reference>
<feature type="transmembrane region" description="Helical" evidence="1">
    <location>
        <begin position="82"/>
        <end position="103"/>
    </location>
</feature>
<evidence type="ECO:0000313" key="3">
    <source>
        <dbReference type="Proteomes" id="UP000476338"/>
    </source>
</evidence>
<name>A0A6L5WHY3_9BACT</name>
<feature type="transmembrane region" description="Helical" evidence="1">
    <location>
        <begin position="109"/>
        <end position="133"/>
    </location>
</feature>
<protein>
    <submittedName>
        <fullName evidence="2">Uncharacterized protein</fullName>
    </submittedName>
</protein>
<reference evidence="2 3" key="1">
    <citation type="submission" date="2019-09" db="EMBL/GenBank/DDBJ databases">
        <authorList>
            <person name="Silva M."/>
            <person name="Pereira G."/>
            <person name="Lopes-Da-Costa L."/>
            <person name="Silva E."/>
        </authorList>
    </citation>
    <scope>NUCLEOTIDE SEQUENCE [LARGE SCALE GENOMIC DNA]</scope>
    <source>
        <strain evidence="2 3">FMV-PI01</strain>
    </source>
</reference>
<keyword evidence="1" id="KW-0472">Membrane</keyword>
<accession>A0A6L5WHY3</accession>
<evidence type="ECO:0000313" key="2">
    <source>
        <dbReference type="EMBL" id="MSN96729.1"/>
    </source>
</evidence>
<keyword evidence="1" id="KW-0812">Transmembrane</keyword>
<comment type="caution">
    <text evidence="2">The sequence shown here is derived from an EMBL/GenBank/DDBJ whole genome shotgun (WGS) entry which is preliminary data.</text>
</comment>
<evidence type="ECO:0000256" key="1">
    <source>
        <dbReference type="SAM" id="Phobius"/>
    </source>
</evidence>
<organism evidence="2 3">
    <name type="scientific">Campylobacter portucalensis</name>
    <dbReference type="NCBI Taxonomy" id="2608384"/>
    <lineage>
        <taxon>Bacteria</taxon>
        <taxon>Pseudomonadati</taxon>
        <taxon>Campylobacterota</taxon>
        <taxon>Epsilonproteobacteria</taxon>
        <taxon>Campylobacterales</taxon>
        <taxon>Campylobacteraceae</taxon>
        <taxon>Campylobacter</taxon>
    </lineage>
</organism>
<sequence>MIRIYIICDIFIIFISFFIGKYAVLNSQISFLLAMFISYSSYNSYKKMISKEILSKKYDYLADIKDDIEEKQEKPALFKSRITFFSPLKMVGYFILGVSFYLLCKFGLINSFAFLLGIFPLPIGSIIYGLLYAKS</sequence>
<dbReference type="AlphaFoldDB" id="A0A6L5WHY3"/>
<keyword evidence="3" id="KW-1185">Reference proteome</keyword>
<dbReference type="Proteomes" id="UP000476338">
    <property type="component" value="Unassembled WGS sequence"/>
</dbReference>
<gene>
    <name evidence="2" type="ORF">F1B92_06065</name>
</gene>
<proteinExistence type="predicted"/>
<keyword evidence="1" id="KW-1133">Transmembrane helix</keyword>
<dbReference type="EMBL" id="VWSJ01000024">
    <property type="protein sequence ID" value="MSN96729.1"/>
    <property type="molecule type" value="Genomic_DNA"/>
</dbReference>